<dbReference type="Gene3D" id="1.20.1270.280">
    <property type="match status" value="1"/>
</dbReference>
<protein>
    <submittedName>
        <fullName evidence="2">Dynein heavy chain 9</fullName>
    </submittedName>
</protein>
<sequence length="71" mass="7542">MAADILDRLPPDFDIEAAQHQHPSTYLESMNTVLVQELGRANVLLAIIRASLHELSKAVKVGAAGGPLGPL</sequence>
<accession>A0A699YPL8</accession>
<dbReference type="PANTHER" id="PTHR46961:SF8">
    <property type="entry name" value="DYNEIN AXONEMAL HEAVY CHAIN 7"/>
    <property type="match status" value="1"/>
</dbReference>
<dbReference type="Pfam" id="PF18199">
    <property type="entry name" value="Dynein_C"/>
    <property type="match status" value="1"/>
</dbReference>
<dbReference type="AlphaFoldDB" id="A0A699YPL8"/>
<keyword evidence="3" id="KW-1185">Reference proteome</keyword>
<organism evidence="2 3">
    <name type="scientific">Haematococcus lacustris</name>
    <name type="common">Green alga</name>
    <name type="synonym">Haematococcus pluvialis</name>
    <dbReference type="NCBI Taxonomy" id="44745"/>
    <lineage>
        <taxon>Eukaryota</taxon>
        <taxon>Viridiplantae</taxon>
        <taxon>Chlorophyta</taxon>
        <taxon>core chlorophytes</taxon>
        <taxon>Chlorophyceae</taxon>
        <taxon>CS clade</taxon>
        <taxon>Chlamydomonadales</taxon>
        <taxon>Haematococcaceae</taxon>
        <taxon>Haematococcus</taxon>
    </lineage>
</organism>
<dbReference type="InterPro" id="IPR026983">
    <property type="entry name" value="DHC"/>
</dbReference>
<comment type="caution">
    <text evidence="2">The sequence shown here is derived from an EMBL/GenBank/DDBJ whole genome shotgun (WGS) entry which is preliminary data.</text>
</comment>
<gene>
    <name evidence="2" type="ORF">HaLaN_07019</name>
</gene>
<evidence type="ECO:0000313" key="3">
    <source>
        <dbReference type="Proteomes" id="UP000485058"/>
    </source>
</evidence>
<dbReference type="GO" id="GO:0045505">
    <property type="term" value="F:dynein intermediate chain binding"/>
    <property type="evidence" value="ECO:0007669"/>
    <property type="project" value="InterPro"/>
</dbReference>
<evidence type="ECO:0000259" key="1">
    <source>
        <dbReference type="Pfam" id="PF18199"/>
    </source>
</evidence>
<dbReference type="GO" id="GO:0007018">
    <property type="term" value="P:microtubule-based movement"/>
    <property type="evidence" value="ECO:0007669"/>
    <property type="project" value="InterPro"/>
</dbReference>
<dbReference type="GO" id="GO:0051959">
    <property type="term" value="F:dynein light intermediate chain binding"/>
    <property type="evidence" value="ECO:0007669"/>
    <property type="project" value="InterPro"/>
</dbReference>
<dbReference type="PANTHER" id="PTHR46961">
    <property type="entry name" value="DYNEIN HEAVY CHAIN 1, AXONEMAL-LIKE PROTEIN"/>
    <property type="match status" value="1"/>
</dbReference>
<dbReference type="EMBL" id="BLLF01000410">
    <property type="protein sequence ID" value="GFH11511.1"/>
    <property type="molecule type" value="Genomic_DNA"/>
</dbReference>
<reference evidence="2 3" key="1">
    <citation type="submission" date="2020-02" db="EMBL/GenBank/DDBJ databases">
        <title>Draft genome sequence of Haematococcus lacustris strain NIES-144.</title>
        <authorList>
            <person name="Morimoto D."/>
            <person name="Nakagawa S."/>
            <person name="Yoshida T."/>
            <person name="Sawayama S."/>
        </authorList>
    </citation>
    <scope>NUCLEOTIDE SEQUENCE [LARGE SCALE GENOMIC DNA]</scope>
    <source>
        <strain evidence="2 3">NIES-144</strain>
    </source>
</reference>
<dbReference type="GO" id="GO:0030286">
    <property type="term" value="C:dynein complex"/>
    <property type="evidence" value="ECO:0007669"/>
    <property type="project" value="InterPro"/>
</dbReference>
<dbReference type="InterPro" id="IPR041228">
    <property type="entry name" value="Dynein_C"/>
</dbReference>
<proteinExistence type="predicted"/>
<feature type="non-terminal residue" evidence="2">
    <location>
        <position position="1"/>
    </location>
</feature>
<feature type="domain" description="Dynein heavy chain C-terminal" evidence="1">
    <location>
        <begin position="1"/>
        <end position="60"/>
    </location>
</feature>
<dbReference type="Proteomes" id="UP000485058">
    <property type="component" value="Unassembled WGS sequence"/>
</dbReference>
<name>A0A699YPL8_HAELA</name>
<evidence type="ECO:0000313" key="2">
    <source>
        <dbReference type="EMBL" id="GFH11511.1"/>
    </source>
</evidence>